<dbReference type="PANTHER" id="PTHR33434:SF2">
    <property type="entry name" value="FATTY ACID-BINDING PROTEIN TM_1468"/>
    <property type="match status" value="1"/>
</dbReference>
<keyword evidence="1" id="KW-0446">Lipid-binding</keyword>
<name>A0A6N2S406_9FIRM</name>
<gene>
    <name evidence="2" type="ORF">AULFYP135_00736</name>
</gene>
<proteinExistence type="predicted"/>
<sequence length="285" mass="30998">MNQQKIAIVVDSGCDVPEEWRKRYGMYLLPLRILYEQGEYLDGVEISSEEVYQRLPQEIPKTSLPSGGQVTDCLDQIKADGYEKVLAVTLSSGLSGTYNLVQLIAQEYEGLDIHVVDTKNIAIGSGFTAILAGQCLEQGMEWEALKATIDGSLEKSKVFFCLATLEYLQKGGRIGLVASLVGNALGLKPIISCNEDGVYYVVSKAMGRKQSIHRVMEMAWRFAAEGKRYNVAIVNASAKEEAAAIKEELLPHLPGRVQLIESDLGPALGVHVGPGLLGVGIQLLD</sequence>
<dbReference type="InterPro" id="IPR003797">
    <property type="entry name" value="DegV"/>
</dbReference>
<evidence type="ECO:0000256" key="1">
    <source>
        <dbReference type="ARBA" id="ARBA00023121"/>
    </source>
</evidence>
<dbReference type="GO" id="GO:0008289">
    <property type="term" value="F:lipid binding"/>
    <property type="evidence" value="ECO:0007669"/>
    <property type="project" value="UniProtKB-KW"/>
</dbReference>
<dbReference type="Gene3D" id="3.30.1180.10">
    <property type="match status" value="1"/>
</dbReference>
<dbReference type="AlphaFoldDB" id="A0A6N2S406"/>
<dbReference type="Pfam" id="PF02645">
    <property type="entry name" value="DegV"/>
    <property type="match status" value="1"/>
</dbReference>
<dbReference type="NCBIfam" id="TIGR00762">
    <property type="entry name" value="DegV"/>
    <property type="match status" value="1"/>
</dbReference>
<evidence type="ECO:0000313" key="2">
    <source>
        <dbReference type="EMBL" id="VYS87734.1"/>
    </source>
</evidence>
<protein>
    <submittedName>
        <fullName evidence="2">Fatty acid-binding protein</fullName>
    </submittedName>
</protein>
<dbReference type="InterPro" id="IPR050270">
    <property type="entry name" value="DegV_domain_contain"/>
</dbReference>
<dbReference type="InterPro" id="IPR043168">
    <property type="entry name" value="DegV_C"/>
</dbReference>
<dbReference type="Gene3D" id="3.40.50.10170">
    <property type="match status" value="1"/>
</dbReference>
<dbReference type="PROSITE" id="PS51482">
    <property type="entry name" value="DEGV"/>
    <property type="match status" value="1"/>
</dbReference>
<organism evidence="2">
    <name type="scientific">uncultured Anaerotruncus sp</name>
    <dbReference type="NCBI Taxonomy" id="905011"/>
    <lineage>
        <taxon>Bacteria</taxon>
        <taxon>Bacillati</taxon>
        <taxon>Bacillota</taxon>
        <taxon>Clostridia</taxon>
        <taxon>Eubacteriales</taxon>
        <taxon>Oscillospiraceae</taxon>
        <taxon>Anaerotruncus</taxon>
        <taxon>environmental samples</taxon>
    </lineage>
</organism>
<dbReference type="SUPFAM" id="SSF82549">
    <property type="entry name" value="DAK1/DegV-like"/>
    <property type="match status" value="1"/>
</dbReference>
<reference evidence="2" key="1">
    <citation type="submission" date="2019-11" db="EMBL/GenBank/DDBJ databases">
        <authorList>
            <person name="Feng L."/>
        </authorList>
    </citation>
    <scope>NUCLEOTIDE SEQUENCE</scope>
    <source>
        <strain evidence="2">AundefinedLFYP135</strain>
    </source>
</reference>
<dbReference type="PANTHER" id="PTHR33434">
    <property type="entry name" value="DEGV DOMAIN-CONTAINING PROTEIN DR_1986-RELATED"/>
    <property type="match status" value="1"/>
</dbReference>
<accession>A0A6N2S406</accession>
<dbReference type="EMBL" id="CACRSL010000003">
    <property type="protein sequence ID" value="VYS87734.1"/>
    <property type="molecule type" value="Genomic_DNA"/>
</dbReference>